<name>A0A0E9U229_ANGAN</name>
<organism evidence="1">
    <name type="scientific">Anguilla anguilla</name>
    <name type="common">European freshwater eel</name>
    <name type="synonym">Muraena anguilla</name>
    <dbReference type="NCBI Taxonomy" id="7936"/>
    <lineage>
        <taxon>Eukaryota</taxon>
        <taxon>Metazoa</taxon>
        <taxon>Chordata</taxon>
        <taxon>Craniata</taxon>
        <taxon>Vertebrata</taxon>
        <taxon>Euteleostomi</taxon>
        <taxon>Actinopterygii</taxon>
        <taxon>Neopterygii</taxon>
        <taxon>Teleostei</taxon>
        <taxon>Anguilliformes</taxon>
        <taxon>Anguillidae</taxon>
        <taxon>Anguilla</taxon>
    </lineage>
</organism>
<sequence length="21" mass="2652">MAYKLQYKPKRRRTLVHDNSF</sequence>
<accession>A0A0E9U229</accession>
<protein>
    <submittedName>
        <fullName evidence="1">Uncharacterized protein</fullName>
    </submittedName>
</protein>
<reference evidence="1" key="1">
    <citation type="submission" date="2014-11" db="EMBL/GenBank/DDBJ databases">
        <authorList>
            <person name="Amaro Gonzalez C."/>
        </authorList>
    </citation>
    <scope>NUCLEOTIDE SEQUENCE</scope>
</reference>
<reference evidence="1" key="2">
    <citation type="journal article" date="2015" name="Fish Shellfish Immunol.">
        <title>Early steps in the European eel (Anguilla anguilla)-Vibrio vulnificus interaction in the gills: Role of the RtxA13 toxin.</title>
        <authorList>
            <person name="Callol A."/>
            <person name="Pajuelo D."/>
            <person name="Ebbesson L."/>
            <person name="Teles M."/>
            <person name="MacKenzie S."/>
            <person name="Amaro C."/>
        </authorList>
    </citation>
    <scope>NUCLEOTIDE SEQUENCE</scope>
</reference>
<dbReference type="EMBL" id="GBXM01048613">
    <property type="protein sequence ID" value="JAH59964.1"/>
    <property type="molecule type" value="Transcribed_RNA"/>
</dbReference>
<evidence type="ECO:0000313" key="1">
    <source>
        <dbReference type="EMBL" id="JAH59964.1"/>
    </source>
</evidence>
<dbReference type="AlphaFoldDB" id="A0A0E9U229"/>
<proteinExistence type="predicted"/>